<organism evidence="2 3">
    <name type="scientific">Roseateles albus</name>
    <dbReference type="NCBI Taxonomy" id="2987525"/>
    <lineage>
        <taxon>Bacteria</taxon>
        <taxon>Pseudomonadati</taxon>
        <taxon>Pseudomonadota</taxon>
        <taxon>Betaproteobacteria</taxon>
        <taxon>Burkholderiales</taxon>
        <taxon>Sphaerotilaceae</taxon>
        <taxon>Roseateles</taxon>
    </lineage>
</organism>
<protein>
    <submittedName>
        <fullName evidence="2">Type II secretion system protein</fullName>
    </submittedName>
</protein>
<gene>
    <name evidence="2" type="ORF">PRZ03_16050</name>
</gene>
<accession>A0ABT5KJI7</accession>
<comment type="caution">
    <text evidence="2">The sequence shown here is derived from an EMBL/GenBank/DDBJ whole genome shotgun (WGS) entry which is preliminary data.</text>
</comment>
<name>A0ABT5KJI7_9BURK</name>
<reference evidence="2 3" key="1">
    <citation type="submission" date="2022-10" db="EMBL/GenBank/DDBJ databases">
        <title>Paucibacter sp. hw1 Genome sequencing.</title>
        <authorList>
            <person name="Park S."/>
        </authorList>
    </citation>
    <scope>NUCLEOTIDE SEQUENCE [LARGE SCALE GENOMIC DNA]</scope>
    <source>
        <strain evidence="3">hw1</strain>
    </source>
</reference>
<keyword evidence="3" id="KW-1185">Reference proteome</keyword>
<dbReference type="InterPro" id="IPR012902">
    <property type="entry name" value="N_methyl_site"/>
</dbReference>
<dbReference type="EMBL" id="JAQQXT010000010">
    <property type="protein sequence ID" value="MDC8773100.1"/>
    <property type="molecule type" value="Genomic_DNA"/>
</dbReference>
<dbReference type="SUPFAM" id="SSF54523">
    <property type="entry name" value="Pili subunits"/>
    <property type="match status" value="1"/>
</dbReference>
<feature type="transmembrane region" description="Helical" evidence="1">
    <location>
        <begin position="12"/>
        <end position="34"/>
    </location>
</feature>
<dbReference type="Proteomes" id="UP001221189">
    <property type="component" value="Unassembled WGS sequence"/>
</dbReference>
<evidence type="ECO:0000256" key="1">
    <source>
        <dbReference type="SAM" id="Phobius"/>
    </source>
</evidence>
<keyword evidence="1" id="KW-1133">Transmembrane helix</keyword>
<dbReference type="InterPro" id="IPR045584">
    <property type="entry name" value="Pilin-like"/>
</dbReference>
<evidence type="ECO:0000313" key="3">
    <source>
        <dbReference type="Proteomes" id="UP001221189"/>
    </source>
</evidence>
<dbReference type="RefSeq" id="WP_263535228.1">
    <property type="nucleotide sequence ID" value="NZ_JAQQXT010000010.1"/>
</dbReference>
<sequence length="153" mass="15377">MVKSQAGLSMIELMVTIAVMMLLAMAVAPFSVAWGNQAAVRQTQSLLNQAMSQLKSTALRNPSAASATAAAVLISIPGKLCVREGLPGALDCSAFNWSAVPPAAIQLNAAASQCIALDSAGMSLSATVGGVACGTVMSFSISKGSESSNGTLN</sequence>
<keyword evidence="1" id="KW-0812">Transmembrane</keyword>
<evidence type="ECO:0000313" key="2">
    <source>
        <dbReference type="EMBL" id="MDC8773100.1"/>
    </source>
</evidence>
<keyword evidence="1" id="KW-0472">Membrane</keyword>
<proteinExistence type="predicted"/>
<dbReference type="Pfam" id="PF07963">
    <property type="entry name" value="N_methyl"/>
    <property type="match status" value="1"/>
</dbReference>